<accession>A0A1D2J362</accession>
<dbReference type="AlphaFoldDB" id="A0A1D2J362"/>
<gene>
    <name evidence="1" type="ORF">ACO22_07959</name>
</gene>
<evidence type="ECO:0000313" key="1">
    <source>
        <dbReference type="EMBL" id="ODH12744.1"/>
    </source>
</evidence>
<dbReference type="EMBL" id="LZYO01000789">
    <property type="protein sequence ID" value="ODH12744.1"/>
    <property type="molecule type" value="Genomic_DNA"/>
</dbReference>
<protein>
    <submittedName>
        <fullName evidence="1">Uncharacterized protein</fullName>
    </submittedName>
</protein>
<dbReference type="Proteomes" id="UP000242814">
    <property type="component" value="Unassembled WGS sequence"/>
</dbReference>
<evidence type="ECO:0000313" key="2">
    <source>
        <dbReference type="Proteomes" id="UP000242814"/>
    </source>
</evidence>
<sequence>TECFTCEGLHYANRCFKEISDYVMNQVEFDDTDLLSDLKNNFLESDNEVEN</sequence>
<feature type="non-terminal residue" evidence="1">
    <location>
        <position position="1"/>
    </location>
</feature>
<comment type="caution">
    <text evidence="1">The sequence shown here is derived from an EMBL/GenBank/DDBJ whole genome shotgun (WGS) entry which is preliminary data.</text>
</comment>
<reference evidence="1 2" key="1">
    <citation type="submission" date="2016-06" db="EMBL/GenBank/DDBJ databases">
        <authorList>
            <person name="Kjaerup R.B."/>
            <person name="Dalgaard T.S."/>
            <person name="Juul-Madsen H.R."/>
        </authorList>
    </citation>
    <scope>NUCLEOTIDE SEQUENCE [LARGE SCALE GENOMIC DNA]</scope>
    <source>
        <strain evidence="1 2">Pb300</strain>
    </source>
</reference>
<proteinExistence type="predicted"/>
<name>A0A1D2J362_PARBR</name>
<organism evidence="1 2">
    <name type="scientific">Paracoccidioides brasiliensis</name>
    <dbReference type="NCBI Taxonomy" id="121759"/>
    <lineage>
        <taxon>Eukaryota</taxon>
        <taxon>Fungi</taxon>
        <taxon>Dikarya</taxon>
        <taxon>Ascomycota</taxon>
        <taxon>Pezizomycotina</taxon>
        <taxon>Eurotiomycetes</taxon>
        <taxon>Eurotiomycetidae</taxon>
        <taxon>Onygenales</taxon>
        <taxon>Ajellomycetaceae</taxon>
        <taxon>Paracoccidioides</taxon>
    </lineage>
</organism>